<sequence length="174" mass="19671">MTVDRAKSFQPLRQALTTASLLLIPKFKLPFKMYIDASGDGIGAALYQGQIMKNKPGEGCLCFIYGKIKKMKAGYRGSQMECLCLLGDLEKLNYFLEGCVFEVMKYLTSVESLLSMKTPNRNMLRWQIAIKKYRVNMTIVQKDGTIHKNADGLSRWPLTNKIDNTAYIPEEASP</sequence>
<dbReference type="InterPro" id="IPR043502">
    <property type="entry name" value="DNA/RNA_pol_sf"/>
</dbReference>
<gene>
    <name evidence="3" type="ORF">O181_096595</name>
</gene>
<protein>
    <recommendedName>
        <fullName evidence="2">Reverse transcriptase/retrotransposon-derived protein RNase H-like domain-containing protein</fullName>
    </recommendedName>
</protein>
<feature type="domain" description="Reverse transcriptase/retrotransposon-derived protein RNase H-like" evidence="2">
    <location>
        <begin position="3"/>
        <end position="103"/>
    </location>
</feature>
<dbReference type="InterPro" id="IPR050951">
    <property type="entry name" value="Retrovirus_Pol_polyprotein"/>
</dbReference>
<reference evidence="3" key="1">
    <citation type="submission" date="2021-03" db="EMBL/GenBank/DDBJ databases">
        <title>Draft genome sequence of rust myrtle Austropuccinia psidii MF-1, a brazilian biotype.</title>
        <authorList>
            <person name="Quecine M.C."/>
            <person name="Pachon D.M.R."/>
            <person name="Bonatelli M.L."/>
            <person name="Correr F.H."/>
            <person name="Franceschini L.M."/>
            <person name="Leite T.F."/>
            <person name="Margarido G.R.A."/>
            <person name="Almeida C.A."/>
            <person name="Ferrarezi J.A."/>
            <person name="Labate C.A."/>
        </authorList>
    </citation>
    <scope>NUCLEOTIDE SEQUENCE</scope>
    <source>
        <strain evidence="3">MF-1</strain>
    </source>
</reference>
<keyword evidence="1" id="KW-0511">Multifunctional enzyme</keyword>
<dbReference type="PANTHER" id="PTHR37984:SF5">
    <property type="entry name" value="PROTEIN NYNRIN-LIKE"/>
    <property type="match status" value="1"/>
</dbReference>
<dbReference type="Pfam" id="PF17919">
    <property type="entry name" value="RT_RNaseH_2"/>
    <property type="match status" value="1"/>
</dbReference>
<evidence type="ECO:0000256" key="1">
    <source>
        <dbReference type="ARBA" id="ARBA00023268"/>
    </source>
</evidence>
<keyword evidence="4" id="KW-1185">Reference proteome</keyword>
<proteinExistence type="predicted"/>
<evidence type="ECO:0000313" key="4">
    <source>
        <dbReference type="Proteomes" id="UP000765509"/>
    </source>
</evidence>
<dbReference type="AlphaFoldDB" id="A0A9Q3PD51"/>
<dbReference type="GO" id="GO:0003824">
    <property type="term" value="F:catalytic activity"/>
    <property type="evidence" value="ECO:0007669"/>
    <property type="project" value="UniProtKB-KW"/>
</dbReference>
<evidence type="ECO:0000259" key="2">
    <source>
        <dbReference type="Pfam" id="PF17919"/>
    </source>
</evidence>
<name>A0A9Q3PD51_9BASI</name>
<comment type="caution">
    <text evidence="3">The sequence shown here is derived from an EMBL/GenBank/DDBJ whole genome shotgun (WGS) entry which is preliminary data.</text>
</comment>
<organism evidence="3 4">
    <name type="scientific">Austropuccinia psidii MF-1</name>
    <dbReference type="NCBI Taxonomy" id="1389203"/>
    <lineage>
        <taxon>Eukaryota</taxon>
        <taxon>Fungi</taxon>
        <taxon>Dikarya</taxon>
        <taxon>Basidiomycota</taxon>
        <taxon>Pucciniomycotina</taxon>
        <taxon>Pucciniomycetes</taxon>
        <taxon>Pucciniales</taxon>
        <taxon>Sphaerophragmiaceae</taxon>
        <taxon>Austropuccinia</taxon>
    </lineage>
</organism>
<dbReference type="SUPFAM" id="SSF56672">
    <property type="entry name" value="DNA/RNA polymerases"/>
    <property type="match status" value="1"/>
</dbReference>
<dbReference type="EMBL" id="AVOT02064477">
    <property type="protein sequence ID" value="MBW0556880.1"/>
    <property type="molecule type" value="Genomic_DNA"/>
</dbReference>
<evidence type="ECO:0000313" key="3">
    <source>
        <dbReference type="EMBL" id="MBW0556880.1"/>
    </source>
</evidence>
<dbReference type="InterPro" id="IPR041577">
    <property type="entry name" value="RT_RNaseH_2"/>
</dbReference>
<accession>A0A9Q3PD51</accession>
<dbReference type="PANTHER" id="PTHR37984">
    <property type="entry name" value="PROTEIN CBG26694"/>
    <property type="match status" value="1"/>
</dbReference>
<dbReference type="Proteomes" id="UP000765509">
    <property type="component" value="Unassembled WGS sequence"/>
</dbReference>